<name>A0A507D003_9FUNG</name>
<dbReference type="Proteomes" id="UP000320475">
    <property type="component" value="Unassembled WGS sequence"/>
</dbReference>
<evidence type="ECO:0000313" key="1">
    <source>
        <dbReference type="EMBL" id="TPX41529.1"/>
    </source>
</evidence>
<dbReference type="InterPro" id="IPR036291">
    <property type="entry name" value="NAD(P)-bd_dom_sf"/>
</dbReference>
<sequence length="341" mass="39317">MNFSVARSKNSTILVYPANGYMGYMICKELVHGSRQNGQMTNVREVLAVCCGEAGMYDKLKDMGKPIKTIVLKNADNMSEWKKHMKDRECKVMMLCTEGAPHHHKQTGIAREEGGKEHMKKFVDSLECALEMAHHLHCEAVAVSTAYAADDSKYKYWNHIYRSVEKAGKKHFKGECGVVFHNMMFDALLISREELMQDGTLSWPVSEDAKACPISALDVARCCTEVMHKMMKGGSKTMAHRHKEYHVTGRDKVTPRDMLEMMSDSLNMDVEYNEVDRKEWKRMMQDMRLLSPLQISLVEEVFQMMEDGRLKKCTDEYHKLIGEKPMDLGEWLEDNQDKFRH</sequence>
<dbReference type="AlphaFoldDB" id="A0A507D003"/>
<dbReference type="OrthoDB" id="2101222at2759"/>
<dbReference type="EMBL" id="QEAN01000166">
    <property type="protein sequence ID" value="TPX44763.1"/>
    <property type="molecule type" value="Genomic_DNA"/>
</dbReference>
<evidence type="ECO:0000313" key="3">
    <source>
        <dbReference type="Proteomes" id="UP000317494"/>
    </source>
</evidence>
<organism evidence="2 3">
    <name type="scientific">Synchytrium endobioticum</name>
    <dbReference type="NCBI Taxonomy" id="286115"/>
    <lineage>
        <taxon>Eukaryota</taxon>
        <taxon>Fungi</taxon>
        <taxon>Fungi incertae sedis</taxon>
        <taxon>Chytridiomycota</taxon>
        <taxon>Chytridiomycota incertae sedis</taxon>
        <taxon>Chytridiomycetes</taxon>
        <taxon>Synchytriales</taxon>
        <taxon>Synchytriaceae</taxon>
        <taxon>Synchytrium</taxon>
    </lineage>
</organism>
<reference evidence="3 4" key="1">
    <citation type="journal article" date="2019" name="Sci. Rep.">
        <title>Comparative genomics of chytrid fungi reveal insights into the obligate biotrophic and pathogenic lifestyle of Synchytrium endobioticum.</title>
        <authorList>
            <person name="van de Vossenberg B.T.L.H."/>
            <person name="Warris S."/>
            <person name="Nguyen H.D.T."/>
            <person name="van Gent-Pelzer M.P.E."/>
            <person name="Joly D.L."/>
            <person name="van de Geest H.C."/>
            <person name="Bonants P.J.M."/>
            <person name="Smith D.S."/>
            <person name="Levesque C.A."/>
            <person name="van der Lee T.A.J."/>
        </authorList>
    </citation>
    <scope>NUCLEOTIDE SEQUENCE [LARGE SCALE GENOMIC DNA]</scope>
    <source>
        <strain evidence="1 4">LEV6574</strain>
        <strain evidence="2 3">MB42</strain>
    </source>
</reference>
<dbReference type="Gene3D" id="3.40.50.720">
    <property type="entry name" value="NAD(P)-binding Rossmann-like Domain"/>
    <property type="match status" value="1"/>
</dbReference>
<protein>
    <recommendedName>
        <fullName evidence="5">NmrA-like domain-containing protein</fullName>
    </recommendedName>
</protein>
<keyword evidence="3" id="KW-1185">Reference proteome</keyword>
<dbReference type="SUPFAM" id="SSF51735">
    <property type="entry name" value="NAD(P)-binding Rossmann-fold domains"/>
    <property type="match status" value="1"/>
</dbReference>
<dbReference type="EMBL" id="QEAM01000315">
    <property type="protein sequence ID" value="TPX41529.1"/>
    <property type="molecule type" value="Genomic_DNA"/>
</dbReference>
<gene>
    <name evidence="1" type="ORF">SeLEV6574_g06037</name>
    <name evidence="2" type="ORF">SeMB42_g04221</name>
</gene>
<accession>A0A507D003</accession>
<evidence type="ECO:0008006" key="5">
    <source>
        <dbReference type="Google" id="ProtNLM"/>
    </source>
</evidence>
<proteinExistence type="predicted"/>
<dbReference type="PANTHER" id="PTHR43162:SF1">
    <property type="entry name" value="PRESTALK A DIFFERENTIATION PROTEIN A"/>
    <property type="match status" value="1"/>
</dbReference>
<comment type="caution">
    <text evidence="2">The sequence shown here is derived from an EMBL/GenBank/DDBJ whole genome shotgun (WGS) entry which is preliminary data.</text>
</comment>
<dbReference type="Proteomes" id="UP000317494">
    <property type="component" value="Unassembled WGS sequence"/>
</dbReference>
<dbReference type="InterPro" id="IPR051604">
    <property type="entry name" value="Ergot_Alk_Oxidoreductase"/>
</dbReference>
<dbReference type="VEuPathDB" id="FungiDB:SeMB42_g04221"/>
<evidence type="ECO:0000313" key="2">
    <source>
        <dbReference type="EMBL" id="TPX44763.1"/>
    </source>
</evidence>
<evidence type="ECO:0000313" key="4">
    <source>
        <dbReference type="Proteomes" id="UP000320475"/>
    </source>
</evidence>
<dbReference type="PANTHER" id="PTHR43162">
    <property type="match status" value="1"/>
</dbReference>